<proteinExistence type="predicted"/>
<dbReference type="AlphaFoldDB" id="A0A9P4LVF9"/>
<dbReference type="CDD" id="cd12432">
    <property type="entry name" value="RRM_ACINU"/>
    <property type="match status" value="1"/>
</dbReference>
<feature type="region of interest" description="Disordered" evidence="1">
    <location>
        <begin position="674"/>
        <end position="716"/>
    </location>
</feature>
<dbReference type="Pfam" id="PF02037">
    <property type="entry name" value="SAP"/>
    <property type="match status" value="1"/>
</dbReference>
<dbReference type="Gene3D" id="1.10.720.30">
    <property type="entry name" value="SAP domain"/>
    <property type="match status" value="1"/>
</dbReference>
<feature type="compositionally biased region" description="Gly residues" evidence="1">
    <location>
        <begin position="707"/>
        <end position="716"/>
    </location>
</feature>
<dbReference type="Proteomes" id="UP000799776">
    <property type="component" value="Unassembled WGS sequence"/>
</dbReference>
<feature type="domain" description="SAP" evidence="2">
    <location>
        <begin position="6"/>
        <end position="43"/>
    </location>
</feature>
<dbReference type="InterPro" id="IPR036361">
    <property type="entry name" value="SAP_dom_sf"/>
</dbReference>
<feature type="compositionally biased region" description="Basic and acidic residues" evidence="1">
    <location>
        <begin position="67"/>
        <end position="87"/>
    </location>
</feature>
<feature type="compositionally biased region" description="Acidic residues" evidence="1">
    <location>
        <begin position="88"/>
        <end position="97"/>
    </location>
</feature>
<name>A0A9P4LVF9_9PEZI</name>
<dbReference type="InterPro" id="IPR003034">
    <property type="entry name" value="SAP_dom"/>
</dbReference>
<feature type="compositionally biased region" description="Gly residues" evidence="1">
    <location>
        <begin position="674"/>
        <end position="699"/>
    </location>
</feature>
<evidence type="ECO:0000259" key="2">
    <source>
        <dbReference type="Pfam" id="PF02037"/>
    </source>
</evidence>
<dbReference type="PANTHER" id="PTHR47031:SF3">
    <property type="entry name" value="SAP DOMAIN-CONTAINING PROTEIN"/>
    <property type="match status" value="1"/>
</dbReference>
<dbReference type="InterPro" id="IPR034257">
    <property type="entry name" value="Acinus_RRM"/>
</dbReference>
<feature type="compositionally biased region" description="Polar residues" evidence="1">
    <location>
        <begin position="370"/>
        <end position="382"/>
    </location>
</feature>
<feature type="region of interest" description="Disordered" evidence="1">
    <location>
        <begin position="41"/>
        <end position="407"/>
    </location>
</feature>
<feature type="compositionally biased region" description="Polar residues" evidence="1">
    <location>
        <begin position="190"/>
        <end position="203"/>
    </location>
</feature>
<protein>
    <recommendedName>
        <fullName evidence="2">SAP domain-containing protein</fullName>
    </recommendedName>
</protein>
<evidence type="ECO:0000313" key="4">
    <source>
        <dbReference type="Proteomes" id="UP000799776"/>
    </source>
</evidence>
<evidence type="ECO:0000256" key="1">
    <source>
        <dbReference type="SAM" id="MobiDB-lite"/>
    </source>
</evidence>
<reference evidence="3" key="1">
    <citation type="journal article" date="2020" name="Stud. Mycol.">
        <title>101 Dothideomycetes genomes: a test case for predicting lifestyles and emergence of pathogens.</title>
        <authorList>
            <person name="Haridas S."/>
            <person name="Albert R."/>
            <person name="Binder M."/>
            <person name="Bloem J."/>
            <person name="Labutti K."/>
            <person name="Salamov A."/>
            <person name="Andreopoulos B."/>
            <person name="Baker S."/>
            <person name="Barry K."/>
            <person name="Bills G."/>
            <person name="Bluhm B."/>
            <person name="Cannon C."/>
            <person name="Castanera R."/>
            <person name="Culley D."/>
            <person name="Daum C."/>
            <person name="Ezra D."/>
            <person name="Gonzalez J."/>
            <person name="Henrissat B."/>
            <person name="Kuo A."/>
            <person name="Liang C."/>
            <person name="Lipzen A."/>
            <person name="Lutzoni F."/>
            <person name="Magnuson J."/>
            <person name="Mondo S."/>
            <person name="Nolan M."/>
            <person name="Ohm R."/>
            <person name="Pangilinan J."/>
            <person name="Park H.-J."/>
            <person name="Ramirez L."/>
            <person name="Alfaro M."/>
            <person name="Sun H."/>
            <person name="Tritt A."/>
            <person name="Yoshinaga Y."/>
            <person name="Zwiers L.-H."/>
            <person name="Turgeon B."/>
            <person name="Goodwin S."/>
            <person name="Spatafora J."/>
            <person name="Crous P."/>
            <person name="Grigoriev I."/>
        </authorList>
    </citation>
    <scope>NUCLEOTIDE SEQUENCE</scope>
    <source>
        <strain evidence="3">CBS 121410</strain>
    </source>
</reference>
<dbReference type="OrthoDB" id="5348404at2759"/>
<gene>
    <name evidence="3" type="ORF">K490DRAFT_69099</name>
</gene>
<sequence>MTDSSDYASQTVATLRTMLKNRGIPSTGLTRKAQIVEKLEEQDRAIEEVKERERVGSEVVEGVEGVDGEKKDEEGREREEGEGQGKEDNEENEEQEKSEDSPAPATDAQPQAEAVREESAAAEPPVDEETVSKVSGATEAEASAPLPAPEHHETIQPVEESPASKTATPAPAPAEAAPAEEPPQPPATANTSVSQTPVPTNEDQAPALAQTEESGSAAPEPSAEPSRVTSVELKEDSRKRKRRSVTPPVDEEAARKKLRQQEEDANEAVHVEKVGDGVPVDLVVNGKETGSENGTKTDDVVMAEADADVEAKPDETVLPASTSDDVVAEIEGPAEVAEELAEENRDDPGLGERGQQVLAERAEEHDRADQSFTSPRRPSVNQKDGRYKDLFQPSAGTAMPSEAPPADTMDLLDDHDVSPALHPATRALYIRDLMRPIQPRLLQTHLITLATPPSSPTPDDSLLETFFLDPIKSHVFALFSTTAAASRVRFALHATVWPPERTRKPLWADFVPEEKVADWIAMEEEAINAGGPRGQGKRWEVVYTPSDDGVVAHLQEVGTASSHHHPATAPVTGIAASAPAPSDANRAPAAAPKGPAAEKSFVALDALFKSTTAKPKLYFLPVGQDLAERRLRELERSSGRAWDGSRLSSWRGEERRYGFEDGDVLVDLGADRGGFGPGGGPGGGRGGFGGGDGFRGGFRGRGDRAFGRGGGSWRGR</sequence>
<feature type="compositionally biased region" description="Low complexity" evidence="1">
    <location>
        <begin position="166"/>
        <end position="179"/>
    </location>
</feature>
<keyword evidence="4" id="KW-1185">Reference proteome</keyword>
<dbReference type="EMBL" id="ML978746">
    <property type="protein sequence ID" value="KAF2084076.1"/>
    <property type="molecule type" value="Genomic_DNA"/>
</dbReference>
<feature type="compositionally biased region" description="Basic and acidic residues" evidence="1">
    <location>
        <begin position="360"/>
        <end position="369"/>
    </location>
</feature>
<evidence type="ECO:0000313" key="3">
    <source>
        <dbReference type="EMBL" id="KAF2084076.1"/>
    </source>
</evidence>
<accession>A0A9P4LVF9</accession>
<dbReference type="PANTHER" id="PTHR47031">
    <property type="entry name" value="SAP DNA-BINDING DOMAIN-CONTAINING PROTEIN"/>
    <property type="match status" value="1"/>
</dbReference>
<feature type="region of interest" description="Disordered" evidence="1">
    <location>
        <begin position="558"/>
        <end position="594"/>
    </location>
</feature>
<feature type="compositionally biased region" description="Low complexity" evidence="1">
    <location>
        <begin position="575"/>
        <end position="594"/>
    </location>
</feature>
<organism evidence="3 4">
    <name type="scientific">Saccharata proteae CBS 121410</name>
    <dbReference type="NCBI Taxonomy" id="1314787"/>
    <lineage>
        <taxon>Eukaryota</taxon>
        <taxon>Fungi</taxon>
        <taxon>Dikarya</taxon>
        <taxon>Ascomycota</taxon>
        <taxon>Pezizomycotina</taxon>
        <taxon>Dothideomycetes</taxon>
        <taxon>Dothideomycetes incertae sedis</taxon>
        <taxon>Botryosphaeriales</taxon>
        <taxon>Saccharataceae</taxon>
        <taxon>Saccharata</taxon>
    </lineage>
</organism>
<feature type="compositionally biased region" description="Basic and acidic residues" evidence="1">
    <location>
        <begin position="252"/>
        <end position="275"/>
    </location>
</feature>
<feature type="compositionally biased region" description="Basic and acidic residues" evidence="1">
    <location>
        <begin position="41"/>
        <end position="56"/>
    </location>
</feature>
<comment type="caution">
    <text evidence="3">The sequence shown here is derived from an EMBL/GenBank/DDBJ whole genome shotgun (WGS) entry which is preliminary data.</text>
</comment>